<proteinExistence type="inferred from homology"/>
<organism evidence="6 7">
    <name type="scientific">Arthrobacter crystallopoietes BAB-32</name>
    <dbReference type="NCBI Taxonomy" id="1246476"/>
    <lineage>
        <taxon>Bacteria</taxon>
        <taxon>Bacillati</taxon>
        <taxon>Actinomycetota</taxon>
        <taxon>Actinomycetes</taxon>
        <taxon>Micrococcales</taxon>
        <taxon>Micrococcaceae</taxon>
        <taxon>Crystallibacter</taxon>
    </lineage>
</organism>
<dbReference type="EMBL" id="ANPE02000238">
    <property type="protein sequence ID" value="EMY32691.1"/>
    <property type="molecule type" value="Genomic_DNA"/>
</dbReference>
<reference evidence="6 7" key="1">
    <citation type="journal article" date="2013" name="Genome Announc.">
        <title>Draft Genome Sequence of Arthrobacter crystallopoietes Strain BAB-32, Revealing Genes for Bioremediation.</title>
        <authorList>
            <person name="Joshi M.N."/>
            <person name="Pandit A.S."/>
            <person name="Sharma A."/>
            <person name="Pandya R.V."/>
            <person name="Desai S.M."/>
            <person name="Saxena A.K."/>
            <person name="Bagatharia S.B."/>
        </authorList>
    </citation>
    <scope>NUCLEOTIDE SEQUENCE [LARGE SCALE GENOMIC DNA]</scope>
    <source>
        <strain evidence="6 7">BAB-32</strain>
    </source>
</reference>
<dbReference type="GO" id="GO:0004357">
    <property type="term" value="F:glutamate-cysteine ligase activity"/>
    <property type="evidence" value="ECO:0007669"/>
    <property type="project" value="UniProtKB-EC"/>
</dbReference>
<evidence type="ECO:0000256" key="1">
    <source>
        <dbReference type="ARBA" id="ARBA00022598"/>
    </source>
</evidence>
<keyword evidence="3 5" id="KW-0067">ATP-binding</keyword>
<evidence type="ECO:0000256" key="5">
    <source>
        <dbReference type="HAMAP-Rule" id="MF_01609"/>
    </source>
</evidence>
<dbReference type="NCBIfam" id="TIGR02050">
    <property type="entry name" value="gshA_cyan_rel"/>
    <property type="match status" value="1"/>
</dbReference>
<accession>N1UQM2</accession>
<dbReference type="Gene3D" id="3.30.590.20">
    <property type="match status" value="1"/>
</dbReference>
<dbReference type="GO" id="GO:0042398">
    <property type="term" value="P:modified amino acid biosynthetic process"/>
    <property type="evidence" value="ECO:0007669"/>
    <property type="project" value="InterPro"/>
</dbReference>
<comment type="similarity">
    <text evidence="5">Belongs to the glutamate--cysteine ligase type 2 family. YbdK subfamily.</text>
</comment>
<keyword evidence="7" id="KW-1185">Reference proteome</keyword>
<dbReference type="AlphaFoldDB" id="N1UQM2"/>
<evidence type="ECO:0000256" key="2">
    <source>
        <dbReference type="ARBA" id="ARBA00022741"/>
    </source>
</evidence>
<dbReference type="InterPro" id="IPR006336">
    <property type="entry name" value="GCS2"/>
</dbReference>
<dbReference type="InterPro" id="IPR014746">
    <property type="entry name" value="Gln_synth/guanido_kin_cat_dom"/>
</dbReference>
<dbReference type="SUPFAM" id="SSF55931">
    <property type="entry name" value="Glutamine synthetase/guanido kinase"/>
    <property type="match status" value="1"/>
</dbReference>
<sequence>MSRLGLVRPRSLFYAEPVRTFGVEEELLLVDADSGSIKACVDEVLGGLAGQRDPAGIRLVSELQREQLEVITPVHSDLGELAEDIVAGRALADALAVGAGARAAALATPVLPFVPHLSAVPRVGAMEERFGLTAREQLTCACHVHVGVESGDEGVAVLDRIRSWLPVLSALSANSPFWQGRDTGYASYRIQSLGRWPMAGPAGIYGSLGAYRRRLQALLDTEVPLDEAMLYLDARLSRSYPTVEIRVADVCLYPDDAVLIAALSRALVETAARQWRAAVPPADVPTAVLRLANWRASRSGIGGDLLHPLSGVPRPAGEVLDALMAHLAPALADNGDGPQVEALLKQVMHRGTGAEFQRRTLEQTGTLAGVVKGALAATHRQA</sequence>
<comment type="catalytic activity">
    <reaction evidence="4 5">
        <text>L-cysteine + L-glutamate + ATP = gamma-L-glutamyl-L-cysteine + ADP + phosphate + H(+)</text>
        <dbReference type="Rhea" id="RHEA:13285"/>
        <dbReference type="ChEBI" id="CHEBI:15378"/>
        <dbReference type="ChEBI" id="CHEBI:29985"/>
        <dbReference type="ChEBI" id="CHEBI:30616"/>
        <dbReference type="ChEBI" id="CHEBI:35235"/>
        <dbReference type="ChEBI" id="CHEBI:43474"/>
        <dbReference type="ChEBI" id="CHEBI:58173"/>
        <dbReference type="ChEBI" id="CHEBI:456216"/>
        <dbReference type="EC" id="6.3.2.2"/>
    </reaction>
</comment>
<name>N1UQM2_9MICC</name>
<evidence type="ECO:0000313" key="6">
    <source>
        <dbReference type="EMBL" id="EMY32691.1"/>
    </source>
</evidence>
<dbReference type="InterPro" id="IPR011793">
    <property type="entry name" value="YbdK"/>
</dbReference>
<dbReference type="GO" id="GO:0005524">
    <property type="term" value="F:ATP binding"/>
    <property type="evidence" value="ECO:0007669"/>
    <property type="project" value="UniProtKB-KW"/>
</dbReference>
<keyword evidence="2 5" id="KW-0547">Nucleotide-binding</keyword>
<dbReference type="OrthoDB" id="9769628at2"/>
<evidence type="ECO:0000313" key="7">
    <source>
        <dbReference type="Proteomes" id="UP000010729"/>
    </source>
</evidence>
<comment type="function">
    <text evidence="5">ATP-dependent carboxylate-amine ligase which exhibits weak glutamate--cysteine ligase activity.</text>
</comment>
<dbReference type="EC" id="6.3.2.2" evidence="5"/>
<dbReference type="PANTHER" id="PTHR36510">
    <property type="entry name" value="GLUTAMATE--CYSTEINE LIGASE 2-RELATED"/>
    <property type="match status" value="1"/>
</dbReference>
<dbReference type="InterPro" id="IPR050141">
    <property type="entry name" value="GCL_type2/YbdK_subfam"/>
</dbReference>
<evidence type="ECO:0000256" key="4">
    <source>
        <dbReference type="ARBA" id="ARBA00048819"/>
    </source>
</evidence>
<dbReference type="Pfam" id="PF04107">
    <property type="entry name" value="GCS2"/>
    <property type="match status" value="1"/>
</dbReference>
<dbReference type="NCBIfam" id="NF010041">
    <property type="entry name" value="PRK13517.1-1"/>
    <property type="match status" value="1"/>
</dbReference>
<dbReference type="Proteomes" id="UP000010729">
    <property type="component" value="Unassembled WGS sequence"/>
</dbReference>
<protein>
    <recommendedName>
        <fullName evidence="5">Putative glutamate--cysteine ligase 2</fullName>
        <ecNumber evidence="5">6.3.2.2</ecNumber>
    </recommendedName>
    <alternativeName>
        <fullName evidence="5">Gamma-glutamylcysteine synthetase 2</fullName>
        <shortName evidence="5">GCS 2</shortName>
        <shortName evidence="5">Gamma-GCS 2</shortName>
    </alternativeName>
</protein>
<comment type="caution">
    <text evidence="6">The sequence shown here is derived from an EMBL/GenBank/DDBJ whole genome shotgun (WGS) entry which is preliminary data.</text>
</comment>
<evidence type="ECO:0000256" key="3">
    <source>
        <dbReference type="ARBA" id="ARBA00022840"/>
    </source>
</evidence>
<keyword evidence="1 5" id="KW-0436">Ligase</keyword>
<gene>
    <name evidence="6" type="ORF">D477_018701</name>
</gene>
<dbReference type="PANTHER" id="PTHR36510:SF1">
    <property type="entry name" value="GLUTAMATE--CYSTEINE LIGASE 2-RELATED"/>
    <property type="match status" value="1"/>
</dbReference>
<dbReference type="HAMAP" id="MF_01609">
    <property type="entry name" value="Glu_cys_ligase_2"/>
    <property type="match status" value="1"/>
</dbReference>